<dbReference type="Gene3D" id="3.60.15.10">
    <property type="entry name" value="Ribonuclease Z/Hydroxyacylglutathione hydrolase-like"/>
    <property type="match status" value="1"/>
</dbReference>
<dbReference type="PANTHER" id="PTHR42951">
    <property type="entry name" value="METALLO-BETA-LACTAMASE DOMAIN-CONTAINING"/>
    <property type="match status" value="1"/>
</dbReference>
<gene>
    <name evidence="2" type="ORF">EGH25_06570</name>
</gene>
<dbReference type="InterPro" id="IPR036866">
    <property type="entry name" value="RibonucZ/Hydroxyglut_hydro"/>
</dbReference>
<dbReference type="AlphaFoldDB" id="A0A9Q4C4A5"/>
<proteinExistence type="predicted"/>
<accession>A0A9Q4C4A5</accession>
<evidence type="ECO:0000259" key="1">
    <source>
        <dbReference type="SMART" id="SM00849"/>
    </source>
</evidence>
<comment type="caution">
    <text evidence="2">The sequence shown here is derived from an EMBL/GenBank/DDBJ whole genome shotgun (WGS) entry which is preliminary data.</text>
</comment>
<keyword evidence="3" id="KW-1185">Reference proteome</keyword>
<dbReference type="SMART" id="SM00849">
    <property type="entry name" value="Lactamase_B"/>
    <property type="match status" value="1"/>
</dbReference>
<dbReference type="InterPro" id="IPR050855">
    <property type="entry name" value="NDM-1-like"/>
</dbReference>
<dbReference type="RefSeq" id="WP_266086904.1">
    <property type="nucleotide sequence ID" value="NZ_RKLV01000005.1"/>
</dbReference>
<dbReference type="EMBL" id="RKLV01000005">
    <property type="protein sequence ID" value="MCX2819013.1"/>
    <property type="molecule type" value="Genomic_DNA"/>
</dbReference>
<organism evidence="2 3">
    <name type="scientific">Halorutilus salinus</name>
    <dbReference type="NCBI Taxonomy" id="2487751"/>
    <lineage>
        <taxon>Archaea</taxon>
        <taxon>Methanobacteriati</taxon>
        <taxon>Methanobacteriota</taxon>
        <taxon>Stenosarchaea group</taxon>
        <taxon>Halobacteria</taxon>
        <taxon>Halorutilales</taxon>
        <taxon>Halorutilaceae</taxon>
        <taxon>Halorutilus</taxon>
    </lineage>
</organism>
<protein>
    <submittedName>
        <fullName evidence="2">MBL fold metallo-hydrolase</fullName>
    </submittedName>
</protein>
<dbReference type="SUPFAM" id="SSF56281">
    <property type="entry name" value="Metallo-hydrolase/oxidoreductase"/>
    <property type="match status" value="1"/>
</dbReference>
<reference evidence="2" key="1">
    <citation type="submission" date="2022-09" db="EMBL/GenBank/DDBJ databases">
        <title>Haloadaptaus new haloarchaeum isolated from saline soil.</title>
        <authorList>
            <person name="Duran-Viseras A."/>
            <person name="Sanchez-Porro C."/>
            <person name="Ventosa A."/>
        </authorList>
    </citation>
    <scope>NUCLEOTIDE SEQUENCE</scope>
    <source>
        <strain evidence="2">F3-133</strain>
    </source>
</reference>
<feature type="domain" description="Metallo-beta-lactamase" evidence="1">
    <location>
        <begin position="19"/>
        <end position="233"/>
    </location>
</feature>
<dbReference type="InterPro" id="IPR001279">
    <property type="entry name" value="Metallo-B-lactamas"/>
</dbReference>
<dbReference type="PANTHER" id="PTHR42951:SF4">
    <property type="entry name" value="ACYL-COENZYME A THIOESTERASE MBLAC2"/>
    <property type="match status" value="1"/>
</dbReference>
<evidence type="ECO:0000313" key="2">
    <source>
        <dbReference type="EMBL" id="MCX2819013.1"/>
    </source>
</evidence>
<sequence>MEADDVHRLDLSMEWKPGQVAVYLVEGTDGAVLIDAGVATDEGVDELRSEVEAVGYGFADIEAVLVTHPHLDHDGGVRALADGSDATVYAYETVQRSLRADDDPERIRSNVHEAGMRGDAVDEALERWLDSVRENREYLQPDSIDVLVSDGETFEAGGETFEAVHTPGHQRDHVCYVSEGFVFAGDAVAESFRPVIYHSGFDDGMWEAVEASHRTLDRLGSRAPEVDRVFPGHGAVFTDLADAVEGARTSLDALVEDVHAQVEALESPTVLDVTLARKKPGHEVGYVIFDNLGALGYLDAAGRVESRLDDGRRRFEVTEA</sequence>
<evidence type="ECO:0000313" key="3">
    <source>
        <dbReference type="Proteomes" id="UP001149411"/>
    </source>
</evidence>
<dbReference type="Proteomes" id="UP001149411">
    <property type="component" value="Unassembled WGS sequence"/>
</dbReference>
<name>A0A9Q4C4A5_9EURY</name>
<dbReference type="Pfam" id="PF00753">
    <property type="entry name" value="Lactamase_B"/>
    <property type="match status" value="1"/>
</dbReference>